<evidence type="ECO:0000256" key="2">
    <source>
        <dbReference type="ARBA" id="ARBA00022525"/>
    </source>
</evidence>
<sequence length="94" mass="9874">MKSLGVLVCLVLLAHIAAGSLDKRSRTGCMIHGKFVEVGSYLPSANPCAQLECKRPKKVHGKGCPTKICPGASKVEPGDETKPYPGCCSNTTCV</sequence>
<dbReference type="SMART" id="SM01318">
    <property type="entry name" value="SVWC"/>
    <property type="match status" value="1"/>
</dbReference>
<organism evidence="5">
    <name type="scientific">Scytodes thoracica</name>
    <name type="common">Spitting spider</name>
    <name type="synonym">Aranea thoracica</name>
    <dbReference type="NCBI Taxonomy" id="1112478"/>
    <lineage>
        <taxon>Eukaryota</taxon>
        <taxon>Metazoa</taxon>
        <taxon>Ecdysozoa</taxon>
        <taxon>Arthropoda</taxon>
        <taxon>Chelicerata</taxon>
        <taxon>Arachnida</taxon>
        <taxon>Araneae</taxon>
        <taxon>Araneomorphae</taxon>
        <taxon>Haplogynae</taxon>
        <taxon>Scytodoidea</taxon>
        <taxon>Scytodidae</taxon>
        <taxon>Scytodes</taxon>
    </lineage>
</organism>
<dbReference type="InterPro" id="IPR029277">
    <property type="entry name" value="SVWC_dom"/>
</dbReference>
<keyword evidence="2" id="KW-0964">Secreted</keyword>
<evidence type="ECO:0000256" key="1">
    <source>
        <dbReference type="ARBA" id="ARBA00004613"/>
    </source>
</evidence>
<evidence type="ECO:0000259" key="4">
    <source>
        <dbReference type="SMART" id="SM01318"/>
    </source>
</evidence>
<feature type="chain" id="PRO_5001978133" evidence="3">
    <location>
        <begin position="20"/>
        <end position="94"/>
    </location>
</feature>
<evidence type="ECO:0000256" key="3">
    <source>
        <dbReference type="SAM" id="SignalP"/>
    </source>
</evidence>
<feature type="domain" description="Single" evidence="4">
    <location>
        <begin position="29"/>
        <end position="93"/>
    </location>
</feature>
<name>A0A0A0V704_SCYTH</name>
<keyword evidence="3" id="KW-0732">Signal</keyword>
<proteinExistence type="evidence at transcript level"/>
<comment type="subcellular location">
    <subcellularLocation>
        <location evidence="1">Secreted</location>
    </subcellularLocation>
</comment>
<reference evidence="5" key="1">
    <citation type="submission" date="2013-11" db="EMBL/GenBank/DDBJ databases">
        <authorList>
            <person name="Thropp P.A."/>
            <person name="Correa S.M."/>
            <person name="Garb J.E."/>
            <person name="Binford G.J."/>
        </authorList>
    </citation>
    <scope>NUCLEOTIDE SEQUENCE</scope>
    <source>
        <tissue evidence="5">Venom gland</tissue>
    </source>
</reference>
<protein>
    <submittedName>
        <fullName evidence="5">PXCC family protein</fullName>
    </submittedName>
</protein>
<evidence type="ECO:0000313" key="5">
    <source>
        <dbReference type="EMBL" id="AIW62410.1"/>
    </source>
</evidence>
<feature type="signal peptide" evidence="3">
    <location>
        <begin position="1"/>
        <end position="19"/>
    </location>
</feature>
<dbReference type="EMBL" id="KF860397">
    <property type="protein sequence ID" value="AIW62410.1"/>
    <property type="molecule type" value="mRNA"/>
</dbReference>
<accession>A0A0A0V704</accession>
<reference evidence="5" key="2">
    <citation type="journal article" date="2014" name="J. Proteome Res.">
        <title>Spit and venom from scytodes spiders: a diverse and distinct cocktail.</title>
        <authorList>
            <person name="Zobel-Thropp P.A."/>
            <person name="Correa S.M."/>
            <person name="Garb J.E."/>
            <person name="Binford G.J."/>
        </authorList>
    </citation>
    <scope>NUCLEOTIDE SEQUENCE</scope>
    <source>
        <tissue evidence="5">Venom gland</tissue>
    </source>
</reference>
<dbReference type="AlphaFoldDB" id="A0A0A0V704"/>
<dbReference type="Pfam" id="PF15430">
    <property type="entry name" value="SVWC"/>
    <property type="match status" value="1"/>
</dbReference>
<dbReference type="GO" id="GO:0005576">
    <property type="term" value="C:extracellular region"/>
    <property type="evidence" value="ECO:0007669"/>
    <property type="project" value="UniProtKB-SubCell"/>
</dbReference>